<name>A0A0R3E2H1_9BRAD</name>
<gene>
    <name evidence="1" type="ORF">AOQ71_05205</name>
</gene>
<sequence length="73" mass="7983">MQGIFGSILWIPVGCVHVYGLLVRPMPWPLALMEIADRGLINGSRLLRLKLFGLARSPAPPVSIIMLSFALTP</sequence>
<comment type="caution">
    <text evidence="1">The sequence shown here is derived from an EMBL/GenBank/DDBJ whole genome shotgun (WGS) entry which is preliminary data.</text>
</comment>
<evidence type="ECO:0000313" key="1">
    <source>
        <dbReference type="EMBL" id="KRQ16362.1"/>
    </source>
</evidence>
<reference evidence="1 2" key="1">
    <citation type="submission" date="2015-09" db="EMBL/GenBank/DDBJ databases">
        <title>Draft Genome Sequence of Bradyrhizobium manausense Strain BR 3351T, a Novel Symbiotic Nitrogen-Fixing Alphaproteobacterium Isolated from Brazilian Amazon Rain Forest.</title>
        <authorList>
            <person name="De Araujo J.L."/>
            <person name="Zilli J.E."/>
        </authorList>
    </citation>
    <scope>NUCLEOTIDE SEQUENCE [LARGE SCALE GENOMIC DNA]</scope>
    <source>
        <strain evidence="1 2">BR3351</strain>
    </source>
</reference>
<proteinExistence type="predicted"/>
<dbReference type="Proteomes" id="UP000051936">
    <property type="component" value="Unassembled WGS sequence"/>
</dbReference>
<evidence type="ECO:0000313" key="2">
    <source>
        <dbReference type="Proteomes" id="UP000051936"/>
    </source>
</evidence>
<dbReference type="EMBL" id="LJYG01000026">
    <property type="protein sequence ID" value="KRQ16362.1"/>
    <property type="molecule type" value="Genomic_DNA"/>
</dbReference>
<accession>A0A0R3E2H1</accession>
<protein>
    <submittedName>
        <fullName evidence="1">Uncharacterized protein</fullName>
    </submittedName>
</protein>
<dbReference type="AlphaFoldDB" id="A0A0R3E2H1"/>
<organism evidence="1 2">
    <name type="scientific">Bradyrhizobium manausense</name>
    <dbReference type="NCBI Taxonomy" id="989370"/>
    <lineage>
        <taxon>Bacteria</taxon>
        <taxon>Pseudomonadati</taxon>
        <taxon>Pseudomonadota</taxon>
        <taxon>Alphaproteobacteria</taxon>
        <taxon>Hyphomicrobiales</taxon>
        <taxon>Nitrobacteraceae</taxon>
        <taxon>Bradyrhizobium</taxon>
    </lineage>
</organism>
<keyword evidence="2" id="KW-1185">Reference proteome</keyword>